<dbReference type="Proteomes" id="UP000887013">
    <property type="component" value="Unassembled WGS sequence"/>
</dbReference>
<evidence type="ECO:0000256" key="1">
    <source>
        <dbReference type="SAM" id="MobiDB-lite"/>
    </source>
</evidence>
<evidence type="ECO:0000313" key="3">
    <source>
        <dbReference type="Proteomes" id="UP000887013"/>
    </source>
</evidence>
<name>A0A8X6TK35_NEPPI</name>
<comment type="caution">
    <text evidence="2">The sequence shown here is derived from an EMBL/GenBank/DDBJ whole genome shotgun (WGS) entry which is preliminary data.</text>
</comment>
<sequence>MTDGMDCSLNTSSPQPAPASVPNESGNRRNGTPPAPKIPPIILTKVKNPNETLNKINTLTGENTVGKLNGTNLKLFPTIDAHRSIQRHIAENKIEAHTYELPGNKL</sequence>
<keyword evidence="3" id="KW-1185">Reference proteome</keyword>
<gene>
    <name evidence="2" type="ORF">NPIL_91981</name>
</gene>
<dbReference type="AlphaFoldDB" id="A0A8X6TK35"/>
<dbReference type="EMBL" id="BMAW01059885">
    <property type="protein sequence ID" value="GFT23395.1"/>
    <property type="molecule type" value="Genomic_DNA"/>
</dbReference>
<proteinExistence type="predicted"/>
<reference evidence="2" key="1">
    <citation type="submission" date="2020-08" db="EMBL/GenBank/DDBJ databases">
        <title>Multicomponent nature underlies the extraordinary mechanical properties of spider dragline silk.</title>
        <authorList>
            <person name="Kono N."/>
            <person name="Nakamura H."/>
            <person name="Mori M."/>
            <person name="Yoshida Y."/>
            <person name="Ohtoshi R."/>
            <person name="Malay A.D."/>
            <person name="Moran D.A.P."/>
            <person name="Tomita M."/>
            <person name="Numata K."/>
            <person name="Arakawa K."/>
        </authorList>
    </citation>
    <scope>NUCLEOTIDE SEQUENCE</scope>
</reference>
<evidence type="ECO:0000313" key="2">
    <source>
        <dbReference type="EMBL" id="GFT23395.1"/>
    </source>
</evidence>
<protein>
    <submittedName>
        <fullName evidence="2">Uncharacterized protein</fullName>
    </submittedName>
</protein>
<organism evidence="2 3">
    <name type="scientific">Nephila pilipes</name>
    <name type="common">Giant wood spider</name>
    <name type="synonym">Nephila maculata</name>
    <dbReference type="NCBI Taxonomy" id="299642"/>
    <lineage>
        <taxon>Eukaryota</taxon>
        <taxon>Metazoa</taxon>
        <taxon>Ecdysozoa</taxon>
        <taxon>Arthropoda</taxon>
        <taxon>Chelicerata</taxon>
        <taxon>Arachnida</taxon>
        <taxon>Araneae</taxon>
        <taxon>Araneomorphae</taxon>
        <taxon>Entelegynae</taxon>
        <taxon>Araneoidea</taxon>
        <taxon>Nephilidae</taxon>
        <taxon>Nephila</taxon>
    </lineage>
</organism>
<feature type="region of interest" description="Disordered" evidence="1">
    <location>
        <begin position="1"/>
        <end position="41"/>
    </location>
</feature>
<accession>A0A8X6TK35</accession>